<evidence type="ECO:0000313" key="2">
    <source>
        <dbReference type="EMBL" id="GBP22550.1"/>
    </source>
</evidence>
<dbReference type="Proteomes" id="UP000299102">
    <property type="component" value="Unassembled WGS sequence"/>
</dbReference>
<proteinExistence type="predicted"/>
<sequence length="186" mass="20795">MPAERYKPSACAVRFAGDINQVAATTWRLQARFARGLSRTHSFCTIIIGVVERGDVVCKLTIVDFRTARSIVSDRSRARNAVEGSSRLRQCPLSIDAVIASQLLPKTCQQINPKPRFDTARRSREAKGGKRRPRTETDRPLVAHKENNIRVQRGRQCDGTRPGPGLGATKALLNPTFFLRVDVKNW</sequence>
<feature type="compositionally biased region" description="Basic and acidic residues" evidence="1">
    <location>
        <begin position="115"/>
        <end position="142"/>
    </location>
</feature>
<keyword evidence="3" id="KW-1185">Reference proteome</keyword>
<name>A0A4C1U8X2_EUMVA</name>
<organism evidence="2 3">
    <name type="scientific">Eumeta variegata</name>
    <name type="common">Bagworm moth</name>
    <name type="synonym">Eumeta japonica</name>
    <dbReference type="NCBI Taxonomy" id="151549"/>
    <lineage>
        <taxon>Eukaryota</taxon>
        <taxon>Metazoa</taxon>
        <taxon>Ecdysozoa</taxon>
        <taxon>Arthropoda</taxon>
        <taxon>Hexapoda</taxon>
        <taxon>Insecta</taxon>
        <taxon>Pterygota</taxon>
        <taxon>Neoptera</taxon>
        <taxon>Endopterygota</taxon>
        <taxon>Lepidoptera</taxon>
        <taxon>Glossata</taxon>
        <taxon>Ditrysia</taxon>
        <taxon>Tineoidea</taxon>
        <taxon>Psychidae</taxon>
        <taxon>Oiketicinae</taxon>
        <taxon>Eumeta</taxon>
    </lineage>
</organism>
<reference evidence="2 3" key="1">
    <citation type="journal article" date="2019" name="Commun. Biol.">
        <title>The bagworm genome reveals a unique fibroin gene that provides high tensile strength.</title>
        <authorList>
            <person name="Kono N."/>
            <person name="Nakamura H."/>
            <person name="Ohtoshi R."/>
            <person name="Tomita M."/>
            <person name="Numata K."/>
            <person name="Arakawa K."/>
        </authorList>
    </citation>
    <scope>NUCLEOTIDE SEQUENCE [LARGE SCALE GENOMIC DNA]</scope>
</reference>
<evidence type="ECO:0000313" key="3">
    <source>
        <dbReference type="Proteomes" id="UP000299102"/>
    </source>
</evidence>
<comment type="caution">
    <text evidence="2">The sequence shown here is derived from an EMBL/GenBank/DDBJ whole genome shotgun (WGS) entry which is preliminary data.</text>
</comment>
<evidence type="ECO:0000256" key="1">
    <source>
        <dbReference type="SAM" id="MobiDB-lite"/>
    </source>
</evidence>
<feature type="region of interest" description="Disordered" evidence="1">
    <location>
        <begin position="111"/>
        <end position="142"/>
    </location>
</feature>
<accession>A0A4C1U8X2</accession>
<protein>
    <submittedName>
        <fullName evidence="2">Uncharacterized protein</fullName>
    </submittedName>
</protein>
<gene>
    <name evidence="2" type="ORF">EVAR_84788_1</name>
</gene>
<dbReference type="AlphaFoldDB" id="A0A4C1U8X2"/>
<dbReference type="EMBL" id="BGZK01000141">
    <property type="protein sequence ID" value="GBP22550.1"/>
    <property type="molecule type" value="Genomic_DNA"/>
</dbReference>